<evidence type="ECO:0000313" key="2">
    <source>
        <dbReference type="Proteomes" id="UP000340077"/>
    </source>
</evidence>
<protein>
    <submittedName>
        <fullName evidence="1">Uncharacterized protein</fullName>
    </submittedName>
</protein>
<dbReference type="Proteomes" id="UP000340077">
    <property type="component" value="Unassembled WGS sequence"/>
</dbReference>
<evidence type="ECO:0000313" key="1">
    <source>
        <dbReference type="EMBL" id="GBO85208.1"/>
    </source>
</evidence>
<proteinExistence type="predicted"/>
<gene>
    <name evidence="1" type="ORF">MS5N3_26590</name>
</gene>
<dbReference type="AlphaFoldDB" id="A0A5M3PQS0"/>
<comment type="caution">
    <text evidence="1">The sequence shown here is derived from an EMBL/GenBank/DDBJ whole genome shotgun (WGS) entry which is preliminary data.</text>
</comment>
<name>A0A5M3PQS0_9GAMM</name>
<keyword evidence="2" id="KW-1185">Reference proteome</keyword>
<sequence>MAVPTFPRKVVMLIAVPGKINAGIDQPIDALLAVLHGETYGVFVAKASASIQGVSNVVFSGILIIQDRSDSALRPEGCSTADLRLAHHADFQMLWQIEGDGEAGSAAADNENIVFEGLWHRVVIAGHNVDVY</sequence>
<dbReference type="AntiFam" id="ANF00152">
    <property type="entry name" value="Shadow ORF (opposite nadB1)"/>
</dbReference>
<reference evidence="1 2" key="1">
    <citation type="journal article" date="2019" name="J. Gen. Appl. Microbiol.">
        <title>Aerobic degradation of cis-dichloroethene by the marine bacterium Marinobacter salsuginis strain 5N-3.</title>
        <authorList>
            <person name="Inoue Y."/>
            <person name="Fukunaga Y."/>
            <person name="Katsumata H."/>
            <person name="Ohji S."/>
            <person name="Hosoyama A."/>
            <person name="Mori K."/>
            <person name="Ando K."/>
        </authorList>
    </citation>
    <scope>NUCLEOTIDE SEQUENCE [LARGE SCALE GENOMIC DNA]</scope>
    <source>
        <strain evidence="1 2">5N-3</strain>
    </source>
</reference>
<organism evidence="1 2">
    <name type="scientific">Marinobacter salsuginis</name>
    <dbReference type="NCBI Taxonomy" id="418719"/>
    <lineage>
        <taxon>Bacteria</taxon>
        <taxon>Pseudomonadati</taxon>
        <taxon>Pseudomonadota</taxon>
        <taxon>Gammaproteobacteria</taxon>
        <taxon>Pseudomonadales</taxon>
        <taxon>Marinobacteraceae</taxon>
        <taxon>Marinobacter</taxon>
    </lineage>
</organism>
<accession>A0A5M3PQS0</accession>
<dbReference type="EMBL" id="BGZH01000002">
    <property type="protein sequence ID" value="GBO85208.1"/>
    <property type="molecule type" value="Genomic_DNA"/>
</dbReference>